<dbReference type="Pfam" id="PF18766">
    <property type="entry name" value="SWI2_SNF2"/>
    <property type="match status" value="1"/>
</dbReference>
<dbReference type="PANTHER" id="PTHR30195:SF15">
    <property type="entry name" value="TYPE I RESTRICTION ENZYME HINDI ENDONUCLEASE SUBUNIT"/>
    <property type="match status" value="1"/>
</dbReference>
<dbReference type="InterPro" id="IPR027417">
    <property type="entry name" value="P-loop_NTPase"/>
</dbReference>
<dbReference type="AlphaFoldDB" id="A0A1M5YLV5"/>
<proteinExistence type="inferred from homology"/>
<evidence type="ECO:0000256" key="2">
    <source>
        <dbReference type="ARBA" id="ARBA00008598"/>
    </source>
</evidence>
<comment type="similarity">
    <text evidence="2 10">Belongs to the HsdR family.</text>
</comment>
<evidence type="ECO:0000259" key="11">
    <source>
        <dbReference type="PROSITE" id="PS51192"/>
    </source>
</evidence>
<dbReference type="CDD" id="cd18800">
    <property type="entry name" value="SF2_C_EcoR124I-like"/>
    <property type="match status" value="1"/>
</dbReference>
<evidence type="ECO:0000256" key="7">
    <source>
        <dbReference type="ARBA" id="ARBA00022801"/>
    </source>
</evidence>
<dbReference type="PROSITE" id="PS51192">
    <property type="entry name" value="HELICASE_ATP_BIND_1"/>
    <property type="match status" value="1"/>
</dbReference>
<feature type="domain" description="Helicase ATP-binding" evidence="11">
    <location>
        <begin position="296"/>
        <end position="461"/>
    </location>
</feature>
<dbReference type="Gene3D" id="3.40.50.300">
    <property type="entry name" value="P-loop containing nucleotide triphosphate hydrolases"/>
    <property type="match status" value="2"/>
</dbReference>
<keyword evidence="6" id="KW-0255">Endonuclease</keyword>
<dbReference type="CDD" id="cd22332">
    <property type="entry name" value="HsdR_N"/>
    <property type="match status" value="1"/>
</dbReference>
<keyword evidence="7 10" id="KW-0378">Hydrolase</keyword>
<name>A0A1M5YLV5_9BACT</name>
<dbReference type="GO" id="GO:0005524">
    <property type="term" value="F:ATP binding"/>
    <property type="evidence" value="ECO:0007669"/>
    <property type="project" value="UniProtKB-KW"/>
</dbReference>
<dbReference type="SMART" id="SM00487">
    <property type="entry name" value="DEXDc"/>
    <property type="match status" value="1"/>
</dbReference>
<dbReference type="InterPro" id="IPR021810">
    <property type="entry name" value="T1RH-like_C"/>
</dbReference>
<reference evidence="12 13" key="1">
    <citation type="submission" date="2016-11" db="EMBL/GenBank/DDBJ databases">
        <authorList>
            <person name="Jaros S."/>
            <person name="Januszkiewicz K."/>
            <person name="Wedrychowicz H."/>
        </authorList>
    </citation>
    <scope>NUCLEOTIDE SEQUENCE [LARGE SCALE GENOMIC DNA]</scope>
    <source>
        <strain evidence="12 13">DSM 9705</strain>
    </source>
</reference>
<sequence>MPNFIAEDDIERAILQRLQQDYGYETLNCSTADPADLADGSGRIDKRDVILLDRLRETVIRINNKEIPPSSLDQAIKHLVDKRQTLSPFAANREVDGLIRDGVRVEFRDNQGETRRERVRFIDFDEPGENRFLAVSQMWIQSSGAGPKAGYRRPDVLLYVNGLPLVFIELKNATIKLKNAYDDNLTNYKADIPQLFLYNALCVLSNGIETRVGSMTATWEYFFRWLRPDDEKEKIRREQIAASGTSVERFLAGLCPQGRLLDYIENFIVFHKDTSKIIAQNHQFIGVNRAFASFLRREESGGKLGVFWHTQGSGKSFSMIFYARKIFRKVSGHFSFVVVTDRDDLDGQIYRNFLNTNTVSKAEAAQPKNSEQMRAFLGQKKRLVFTLIQKFRCPKGQVYPLLSDQSDIIVIVDEAHRTQYRNLAENMRAGLPNAQYLAFTGTPLLGRTRMTNEWFGDYVSEYSFSQAIDDGATLPLFYNKRVPEVQNQNDDLSEEFYQILEDENLDEKQQIKLERQFASELEVIKRDDRLETISRDIVTHFPTRGYLGKGMVIAVDKFTAVKMYNKVRRLWDEEIKALRGKIKKSGDELQNTRWKRQIGYMRQVEMAVVVSAENGEEEKFDKQGLDIRPHRKRMEALDGNGHDLEYNFKDPAHPLQLVFVCAMWLTGFDAPTLSTLYLDKPQKDHSLMQTIARANRVSAHLINGVEKRHGEIVDYFGVFGRLRRALRDYGQGGEGEESLLRDKEDLLRLLYDAVDQACDFCKDKGIDLRSVLESQGAFRTVDRFMSWANTLLGKDEWHKGFGVHENVVTGLFEACKPEVLGNPVVRMVAVVQYLRGVIESIIEQRDIESAQRRIGKLLDESLVVEEDGLPTASGQETYVIRQRGRQWDLSRIDFDKLREEFKQTSFKNIEIADLRAFLEKKMTEMLGKNSTRRDFAERLQEVINRYNAGSTLADACYEELMQFAAGLQEEEDRHIRRGLTEDELELYDLLCKEKMTKEEEQSVRLAAKALLKRLTEEHPKVLVQDWYKDSKTRLVVKDAVTRVLDNYLPQDSYDRIVFNEKRDKVFDLTLDLAINHLKWAV</sequence>
<dbReference type="Gene3D" id="3.90.1570.50">
    <property type="match status" value="1"/>
</dbReference>
<comment type="subunit">
    <text evidence="10">The type I restriction/modification system is composed of three polypeptides R, M and S.</text>
</comment>
<dbReference type="Pfam" id="PF04313">
    <property type="entry name" value="HSDR_N"/>
    <property type="match status" value="1"/>
</dbReference>
<dbReference type="Proteomes" id="UP000184139">
    <property type="component" value="Unassembled WGS sequence"/>
</dbReference>
<dbReference type="InterPro" id="IPR007409">
    <property type="entry name" value="Restrct_endonuc_type1_HsdR_N"/>
</dbReference>
<dbReference type="EMBL" id="FQXS01000043">
    <property type="protein sequence ID" value="SHI12992.1"/>
    <property type="molecule type" value="Genomic_DNA"/>
</dbReference>
<evidence type="ECO:0000313" key="12">
    <source>
        <dbReference type="EMBL" id="SHI12992.1"/>
    </source>
</evidence>
<keyword evidence="13" id="KW-1185">Reference proteome</keyword>
<dbReference type="Pfam" id="PF22679">
    <property type="entry name" value="T1R_D3-like"/>
    <property type="match status" value="1"/>
</dbReference>
<evidence type="ECO:0000256" key="1">
    <source>
        <dbReference type="ARBA" id="ARBA00000851"/>
    </source>
</evidence>
<dbReference type="RefSeq" id="WP_073379179.1">
    <property type="nucleotide sequence ID" value="NZ_FQXS01000043.1"/>
</dbReference>
<evidence type="ECO:0000313" key="13">
    <source>
        <dbReference type="Proteomes" id="UP000184139"/>
    </source>
</evidence>
<protein>
    <recommendedName>
        <fullName evidence="10">Type I restriction enzyme endonuclease subunit</fullName>
        <shortName evidence="10">R protein</shortName>
        <ecNumber evidence="10">3.1.21.3</ecNumber>
    </recommendedName>
</protein>
<keyword evidence="5 10" id="KW-0680">Restriction system</keyword>
<dbReference type="InterPro" id="IPR055180">
    <property type="entry name" value="HsdR_RecA-like_helicase_dom_2"/>
</dbReference>
<accession>A0A1M5YLV5</accession>
<dbReference type="GO" id="GO:0009307">
    <property type="term" value="P:DNA restriction-modification system"/>
    <property type="evidence" value="ECO:0007669"/>
    <property type="project" value="UniProtKB-KW"/>
</dbReference>
<dbReference type="OrthoDB" id="9758243at2"/>
<dbReference type="InterPro" id="IPR051268">
    <property type="entry name" value="Type-I_R_enzyme_R_subunit"/>
</dbReference>
<dbReference type="InterPro" id="IPR040980">
    <property type="entry name" value="SWI2_SNF2"/>
</dbReference>
<dbReference type="InterPro" id="IPR014001">
    <property type="entry name" value="Helicase_ATP-bd"/>
</dbReference>
<keyword evidence="9 10" id="KW-0238">DNA-binding</keyword>
<dbReference type="GO" id="GO:0003677">
    <property type="term" value="F:DNA binding"/>
    <property type="evidence" value="ECO:0007669"/>
    <property type="project" value="UniProtKB-KW"/>
</dbReference>
<dbReference type="Pfam" id="PF11867">
    <property type="entry name" value="T1RH-like_C"/>
    <property type="match status" value="1"/>
</dbReference>
<dbReference type="PANTHER" id="PTHR30195">
    <property type="entry name" value="TYPE I SITE-SPECIFIC DEOXYRIBONUCLEASE PROTEIN SUBUNIT M AND R"/>
    <property type="match status" value="1"/>
</dbReference>
<dbReference type="NCBIfam" id="TIGR00348">
    <property type="entry name" value="hsdR"/>
    <property type="match status" value="1"/>
</dbReference>
<keyword evidence="4 10" id="KW-0547">Nucleotide-binding</keyword>
<dbReference type="GO" id="GO:0009035">
    <property type="term" value="F:type I site-specific deoxyribonuclease activity"/>
    <property type="evidence" value="ECO:0007669"/>
    <property type="project" value="UniProtKB-EC"/>
</dbReference>
<gene>
    <name evidence="12" type="ORF">SAMN02745124_04201</name>
</gene>
<evidence type="ECO:0000256" key="5">
    <source>
        <dbReference type="ARBA" id="ARBA00022747"/>
    </source>
</evidence>
<dbReference type="InterPro" id="IPR004473">
    <property type="entry name" value="Restrct_endonuc_typeI_HsdR"/>
</dbReference>
<organism evidence="12 13">
    <name type="scientific">Desulfofustis glycolicus DSM 9705</name>
    <dbReference type="NCBI Taxonomy" id="1121409"/>
    <lineage>
        <taxon>Bacteria</taxon>
        <taxon>Pseudomonadati</taxon>
        <taxon>Thermodesulfobacteriota</taxon>
        <taxon>Desulfobulbia</taxon>
        <taxon>Desulfobulbales</taxon>
        <taxon>Desulfocapsaceae</taxon>
        <taxon>Desulfofustis</taxon>
    </lineage>
</organism>
<evidence type="ECO:0000256" key="10">
    <source>
        <dbReference type="RuleBase" id="RU364115"/>
    </source>
</evidence>
<keyword evidence="8 10" id="KW-0067">ATP-binding</keyword>
<comment type="catalytic activity">
    <reaction evidence="1 10">
        <text>Endonucleolytic cleavage of DNA to give random double-stranded fragments with terminal 5'-phosphates, ATP is simultaneously hydrolyzed.</text>
        <dbReference type="EC" id="3.1.21.3"/>
    </reaction>
</comment>
<comment type="function">
    <text evidence="10">Subunit R is required for both nuclease and ATPase activities, but not for modification.</text>
</comment>
<evidence type="ECO:0000256" key="3">
    <source>
        <dbReference type="ARBA" id="ARBA00022722"/>
    </source>
</evidence>
<evidence type="ECO:0000256" key="6">
    <source>
        <dbReference type="ARBA" id="ARBA00022759"/>
    </source>
</evidence>
<dbReference type="SUPFAM" id="SSF52540">
    <property type="entry name" value="P-loop containing nucleoside triphosphate hydrolases"/>
    <property type="match status" value="1"/>
</dbReference>
<dbReference type="STRING" id="1121409.SAMN02745124_04201"/>
<evidence type="ECO:0000256" key="9">
    <source>
        <dbReference type="ARBA" id="ARBA00023125"/>
    </source>
</evidence>
<dbReference type="EC" id="3.1.21.3" evidence="10"/>
<evidence type="ECO:0000256" key="8">
    <source>
        <dbReference type="ARBA" id="ARBA00022840"/>
    </source>
</evidence>
<keyword evidence="3" id="KW-0540">Nuclease</keyword>
<evidence type="ECO:0000256" key="4">
    <source>
        <dbReference type="ARBA" id="ARBA00022741"/>
    </source>
</evidence>